<dbReference type="FunFam" id="3.60.110.10:FF:000001">
    <property type="entry name" value="biotinidase isoform X1"/>
    <property type="match status" value="2"/>
</dbReference>
<dbReference type="Pfam" id="PF00795">
    <property type="entry name" value="CN_hydrolase"/>
    <property type="match status" value="2"/>
</dbReference>
<keyword evidence="7" id="KW-1133">Transmembrane helix</keyword>
<feature type="region of interest" description="Disordered" evidence="6">
    <location>
        <begin position="1"/>
        <end position="24"/>
    </location>
</feature>
<evidence type="ECO:0000256" key="4">
    <source>
        <dbReference type="ARBA" id="ARBA00022801"/>
    </source>
</evidence>
<dbReference type="InterPro" id="IPR011701">
    <property type="entry name" value="MFS"/>
</dbReference>
<dbReference type="InterPro" id="IPR043957">
    <property type="entry name" value="Vanin_C"/>
</dbReference>
<feature type="transmembrane region" description="Helical" evidence="7">
    <location>
        <begin position="127"/>
        <end position="157"/>
    </location>
</feature>
<dbReference type="InterPro" id="IPR012101">
    <property type="entry name" value="Biotinidase-like_euk"/>
</dbReference>
<feature type="transmembrane region" description="Helical" evidence="7">
    <location>
        <begin position="333"/>
        <end position="355"/>
    </location>
</feature>
<dbReference type="SUPFAM" id="SSF103473">
    <property type="entry name" value="MFS general substrate transporter"/>
    <property type="match status" value="1"/>
</dbReference>
<feature type="transmembrane region" description="Helical" evidence="7">
    <location>
        <begin position="305"/>
        <end position="327"/>
    </location>
</feature>
<dbReference type="CDD" id="cd07567">
    <property type="entry name" value="biotinidase_like"/>
    <property type="match status" value="2"/>
</dbReference>
<evidence type="ECO:0000256" key="1">
    <source>
        <dbReference type="ARBA" id="ARBA00004141"/>
    </source>
</evidence>
<dbReference type="Gene3D" id="1.20.1250.20">
    <property type="entry name" value="MFS general substrate transporter like domains"/>
    <property type="match status" value="2"/>
</dbReference>
<keyword evidence="7" id="KW-0812">Transmembrane</keyword>
<evidence type="ECO:0000259" key="9">
    <source>
        <dbReference type="PROSITE" id="PS50850"/>
    </source>
</evidence>
<evidence type="ECO:0000313" key="11">
    <source>
        <dbReference type="Proteomes" id="UP001623348"/>
    </source>
</evidence>
<feature type="transmembrane region" description="Helical" evidence="7">
    <location>
        <begin position="407"/>
        <end position="428"/>
    </location>
</feature>
<feature type="transmembrane region" description="Helical" evidence="7">
    <location>
        <begin position="102"/>
        <end position="121"/>
    </location>
</feature>
<feature type="domain" description="CN hydrolase" evidence="8">
    <location>
        <begin position="620"/>
        <end position="892"/>
    </location>
</feature>
<evidence type="ECO:0000256" key="2">
    <source>
        <dbReference type="ARBA" id="ARBA00008225"/>
    </source>
</evidence>
<protein>
    <submittedName>
        <fullName evidence="10">Pantetheinase</fullName>
    </submittedName>
</protein>
<keyword evidence="11" id="KW-1185">Reference proteome</keyword>
<evidence type="ECO:0000313" key="10">
    <source>
        <dbReference type="EMBL" id="GAB0186717.1"/>
    </source>
</evidence>
<organism evidence="10 11">
    <name type="scientific">Grus japonensis</name>
    <name type="common">Japanese crane</name>
    <name type="synonym">Red-crowned crane</name>
    <dbReference type="NCBI Taxonomy" id="30415"/>
    <lineage>
        <taxon>Eukaryota</taxon>
        <taxon>Metazoa</taxon>
        <taxon>Chordata</taxon>
        <taxon>Craniata</taxon>
        <taxon>Vertebrata</taxon>
        <taxon>Euteleostomi</taxon>
        <taxon>Archelosauria</taxon>
        <taxon>Archosauria</taxon>
        <taxon>Dinosauria</taxon>
        <taxon>Saurischia</taxon>
        <taxon>Theropoda</taxon>
        <taxon>Coelurosauria</taxon>
        <taxon>Aves</taxon>
        <taxon>Neognathae</taxon>
        <taxon>Neoaves</taxon>
        <taxon>Gruiformes</taxon>
        <taxon>Gruidae</taxon>
        <taxon>Grus</taxon>
    </lineage>
</organism>
<keyword evidence="3" id="KW-0732">Signal</keyword>
<feature type="transmembrane region" description="Helical" evidence="7">
    <location>
        <begin position="75"/>
        <end position="95"/>
    </location>
</feature>
<feature type="transmembrane region" description="Helical" evidence="7">
    <location>
        <begin position="270"/>
        <end position="293"/>
    </location>
</feature>
<feature type="transmembrane region" description="Helical" evidence="7">
    <location>
        <begin position="35"/>
        <end position="55"/>
    </location>
</feature>
<evidence type="ECO:0000256" key="6">
    <source>
        <dbReference type="SAM" id="MobiDB-lite"/>
    </source>
</evidence>
<dbReference type="InterPro" id="IPR036259">
    <property type="entry name" value="MFS_trans_sf"/>
</dbReference>
<gene>
    <name evidence="10" type="ORF">GRJ2_001137000</name>
</gene>
<dbReference type="PROSITE" id="PS50263">
    <property type="entry name" value="CN_HYDROLASE"/>
    <property type="match status" value="2"/>
</dbReference>
<proteinExistence type="inferred from homology"/>
<accession>A0ABC9WQ17</accession>
<dbReference type="InterPro" id="IPR003010">
    <property type="entry name" value="C-N_Hydrolase"/>
</dbReference>
<dbReference type="GO" id="GO:0016020">
    <property type="term" value="C:membrane"/>
    <property type="evidence" value="ECO:0007669"/>
    <property type="project" value="UniProtKB-SubCell"/>
</dbReference>
<feature type="transmembrane region" description="Helical" evidence="7">
    <location>
        <begin position="367"/>
        <end position="387"/>
    </location>
</feature>
<dbReference type="Pfam" id="PF07690">
    <property type="entry name" value="MFS_1"/>
    <property type="match status" value="1"/>
</dbReference>
<evidence type="ECO:0000256" key="3">
    <source>
        <dbReference type="ARBA" id="ARBA00022729"/>
    </source>
</evidence>
<dbReference type="Proteomes" id="UP001623348">
    <property type="component" value="Unassembled WGS sequence"/>
</dbReference>
<dbReference type="PROSITE" id="PS50850">
    <property type="entry name" value="MFS"/>
    <property type="match status" value="1"/>
</dbReference>
<dbReference type="PANTHER" id="PTHR10609">
    <property type="entry name" value="BIOTINIDASE-RELATED"/>
    <property type="match status" value="1"/>
</dbReference>
<comment type="caution">
    <text evidence="10">The sequence shown here is derived from an EMBL/GenBank/DDBJ whole genome shotgun (WGS) entry which is preliminary data.</text>
</comment>
<keyword evidence="5" id="KW-0325">Glycoprotein</keyword>
<dbReference type="Gene3D" id="3.60.110.10">
    <property type="entry name" value="Carbon-nitrogen hydrolase"/>
    <property type="match status" value="2"/>
</dbReference>
<dbReference type="Pfam" id="PF19018">
    <property type="entry name" value="Vanin_C"/>
    <property type="match status" value="2"/>
</dbReference>
<dbReference type="InterPro" id="IPR036526">
    <property type="entry name" value="C-N_Hydrolase_sf"/>
</dbReference>
<evidence type="ECO:0000256" key="7">
    <source>
        <dbReference type="SAM" id="Phobius"/>
    </source>
</evidence>
<feature type="transmembrane region" description="Helical" evidence="7">
    <location>
        <begin position="238"/>
        <end position="264"/>
    </location>
</feature>
<dbReference type="CDD" id="cd17385">
    <property type="entry name" value="MFS_SLC18B1"/>
    <property type="match status" value="1"/>
</dbReference>
<sequence length="1515" mass="167287">MGSRVADGAGSERPPDDGMPEAVGEESRRLTREQLFTMAATASINFSSMICYSILGPFFPSEAEKKGASNTVVGLIFGCFALVNFLTSLILGNYLTHIGAKFMFVAGMFVSGCVTILFGMLDKVPSGPIFISLCFLVRAMDAVGFAAAMTASFSILAKAFPNNIATVLGSLEIFTGLGLVLGPPLGGFLYQSFGYEVPFITLGCVVLLLVPVNMCVLPKYDSVPSKDSFWKLILLPKVLLLCLTIFSLSACLGFLDPTMSLFILKKFKLPAGYVGLVFLGLALSYSLSSPLLGLLSDKLPYLRKWLLISGGLMTALCFFMLGPAPVLHIESQLWMFVLVLVLIGFSIGMGAIPVFPEMLHCAYENGFEEGLSLLGLVSGLFSATWSLGSFAGPTLGGFLNEKLGFEWASAIQGGWALLTGLAAGIFYITEARRRSDTDSGIECTLSKFADDTKLSDAVDTPEGRDAIQRDLDKLEKWAHVNLMRFDKAKCKVLHLGQGNPWYQYRLENERIESSPEEKNLGVLVDEKLDMTWQRPLTAQKANCILGHIKRSMASRSREMILPLYSALPLGFACRIFLLGDFQAPDMGLPKAHASAVLLVLSALEACALDSYVAAVYEHSVVLSEDTEVPVSPEEALMQMDKNMAILEAAIKAAARQGAHIIVTPEDGIYGWVFTRETIYPYLENIPDPQVDWIPCADPGRFAPSPVLERLSCLARNNSIYVVANMGDKKPCNSSDPRCPSDGRYQYNTNVVFDSEGKLVARYHKYNLFVTEKQFNYPKDPEFVTFNTSFGYFGIFTCADILYHDPAVVLASRFQVDTILFPTAWGNTLPLLSAVQFHSAWAMGMGVNFLSANIRNSSLDMTGSGIYAPDGLRAYYYNTEMENGHLLVTELSSHPRLSPNYPAAVNWKLYASSIEQLPSNNHYFSGVVYHDLFSFTELTEPEGNRAICQQELCCHLNYKMAEKQKDDIYVLGAFDGLHVVEGEYYLQICTLLKCQTTDLNTCGQPAETAQTKFEMFSLSGTFGTNYVFPEVLYSGVQLAPGEFEALASDTFIAAVYEHAVILPDATDEPVSPDDALALMNKNMDVLEGAVKEAAQQGAHIIVTPEDGIYGWLFTRKTIYPYLEDIPDPAVDWIPCTDPTRFAPAPVQERLSCMARNNSIYVVANIGDKKPCNSSDPGCPSDGRYQYNTDVVFDSEGKLVARYHKYNLFMSETQFNYPKEPEAVTFETPFGKFGIFTCFDILFREPAVVLVSELQVDTVLFPTAWMNVLPFLTAIEFHSAWAMGMGVNLLSANTHNIGLAMTGSGIYAPDGARTYYYNMKTEDGHLLVAELDSHPRLSPASPPAVNWSSYALSVERFSPNDHEFRGLIFYDWFTFTDLTKPEGNLTVCQKDLCCHLSYKMAGKQEEEVYVLGAFDGLHVVEGQYYLQICTLLKCKSTDLNTCGQPAETAQTKFEMFSLSGTFGTNYVFPEVLYSGVQLAPGEFEVLKDGRLISKTKPTKPVVTVTLFGRWYEKDHLK</sequence>
<keyword evidence="7" id="KW-0472">Membrane</keyword>
<feature type="transmembrane region" description="Helical" evidence="7">
    <location>
        <begin position="559"/>
        <end position="579"/>
    </location>
</feature>
<keyword evidence="4" id="KW-0378">Hydrolase</keyword>
<dbReference type="InterPro" id="IPR020846">
    <property type="entry name" value="MFS_dom"/>
</dbReference>
<comment type="subcellular location">
    <subcellularLocation>
        <location evidence="1">Membrane</location>
        <topology evidence="1">Multi-pass membrane protein</topology>
    </subcellularLocation>
</comment>
<dbReference type="InterPro" id="IPR040154">
    <property type="entry name" value="Biotinidase/VNN"/>
</dbReference>
<dbReference type="EMBL" id="BAAFJT010000003">
    <property type="protein sequence ID" value="GAB0186717.1"/>
    <property type="molecule type" value="Genomic_DNA"/>
</dbReference>
<feature type="transmembrane region" description="Helical" evidence="7">
    <location>
        <begin position="197"/>
        <end position="217"/>
    </location>
</feature>
<dbReference type="PANTHER" id="PTHR10609:SF27">
    <property type="entry name" value="CN HYDROLASE DOMAIN-CONTAINING PROTEIN-RELATED"/>
    <property type="match status" value="1"/>
</dbReference>
<reference evidence="10 11" key="1">
    <citation type="submission" date="2024-06" db="EMBL/GenBank/DDBJ databases">
        <title>The draft genome of Grus japonensis, version 3.</title>
        <authorList>
            <person name="Nabeshima K."/>
            <person name="Suzuki S."/>
            <person name="Onuma M."/>
        </authorList>
    </citation>
    <scope>NUCLEOTIDE SEQUENCE [LARGE SCALE GENOMIC DNA]</scope>
    <source>
        <strain evidence="10 11">451A</strain>
    </source>
</reference>
<comment type="similarity">
    <text evidence="2">Belongs to the carbon-nitrogen hydrolase superfamily. BTD/VNN family.</text>
</comment>
<evidence type="ECO:0000256" key="5">
    <source>
        <dbReference type="ARBA" id="ARBA00023180"/>
    </source>
</evidence>
<feature type="domain" description="Major facilitator superfamily (MFS) profile" evidence="9">
    <location>
        <begin position="37"/>
        <end position="432"/>
    </location>
</feature>
<dbReference type="GO" id="GO:0016811">
    <property type="term" value="F:hydrolase activity, acting on carbon-nitrogen (but not peptide) bonds, in linear amides"/>
    <property type="evidence" value="ECO:0007669"/>
    <property type="project" value="UniProtKB-ARBA"/>
</dbReference>
<evidence type="ECO:0000259" key="8">
    <source>
        <dbReference type="PROSITE" id="PS50263"/>
    </source>
</evidence>
<dbReference type="SUPFAM" id="SSF56317">
    <property type="entry name" value="Carbon-nitrogen hydrolase"/>
    <property type="match status" value="2"/>
</dbReference>
<name>A0ABC9WQ17_GRUJA</name>
<feature type="domain" description="CN hydrolase" evidence="8">
    <location>
        <begin position="1055"/>
        <end position="1331"/>
    </location>
</feature>
<feature type="transmembrane region" description="Helical" evidence="7">
    <location>
        <begin position="164"/>
        <end position="185"/>
    </location>
</feature>